<keyword evidence="11" id="KW-1185">Reference proteome</keyword>
<dbReference type="InterPro" id="IPR000682">
    <property type="entry name" value="PCMT"/>
</dbReference>
<dbReference type="InterPro" id="IPR029063">
    <property type="entry name" value="SAM-dependent_MTases_sf"/>
</dbReference>
<keyword evidence="5" id="KW-0963">Cytoplasm</keyword>
<evidence type="ECO:0000256" key="9">
    <source>
        <dbReference type="NCBIfam" id="TIGR00080"/>
    </source>
</evidence>
<comment type="subcellular location">
    <subcellularLocation>
        <location evidence="1">Cytoplasm</location>
    </subcellularLocation>
</comment>
<evidence type="ECO:0000313" key="10">
    <source>
        <dbReference type="EMBL" id="SDN98292.1"/>
    </source>
</evidence>
<dbReference type="RefSeq" id="WP_090842819.1">
    <property type="nucleotide sequence ID" value="NZ_FNIL01000005.1"/>
</dbReference>
<dbReference type="EC" id="2.1.1.77" evidence="3 9"/>
<comment type="similarity">
    <text evidence="2">Belongs to the methyltransferase superfamily. L-isoaspartyl/D-aspartyl protein methyltransferase family.</text>
</comment>
<protein>
    <recommendedName>
        <fullName evidence="4 9">Protein-L-isoaspartate O-methyltransferase</fullName>
        <ecNumber evidence="3 9">2.1.1.77</ecNumber>
    </recommendedName>
</protein>
<dbReference type="STRING" id="745820.SAMN04488053_10595"/>
<evidence type="ECO:0000313" key="11">
    <source>
        <dbReference type="Proteomes" id="UP000198778"/>
    </source>
</evidence>
<dbReference type="GO" id="GO:0030091">
    <property type="term" value="P:protein repair"/>
    <property type="evidence" value="ECO:0007669"/>
    <property type="project" value="UniProtKB-UniRule"/>
</dbReference>
<keyword evidence="8" id="KW-0949">S-adenosyl-L-methionine</keyword>
<dbReference type="AlphaFoldDB" id="A0A1H0FUP5"/>
<evidence type="ECO:0000256" key="1">
    <source>
        <dbReference type="ARBA" id="ARBA00004496"/>
    </source>
</evidence>
<evidence type="ECO:0000256" key="2">
    <source>
        <dbReference type="ARBA" id="ARBA00005369"/>
    </source>
</evidence>
<reference evidence="11" key="1">
    <citation type="submission" date="2016-10" db="EMBL/GenBank/DDBJ databases">
        <authorList>
            <person name="Varghese N."/>
            <person name="Submissions S."/>
        </authorList>
    </citation>
    <scope>NUCLEOTIDE SEQUENCE [LARGE SCALE GENOMIC DNA]</scope>
    <source>
        <strain evidence="11">CGMCC 1.10369</strain>
    </source>
</reference>
<dbReference type="CDD" id="cd02440">
    <property type="entry name" value="AdoMet_MTases"/>
    <property type="match status" value="1"/>
</dbReference>
<dbReference type="SUPFAM" id="SSF53335">
    <property type="entry name" value="S-adenosyl-L-methionine-dependent methyltransferases"/>
    <property type="match status" value="1"/>
</dbReference>
<dbReference type="GO" id="GO:0005737">
    <property type="term" value="C:cytoplasm"/>
    <property type="evidence" value="ECO:0007669"/>
    <property type="project" value="UniProtKB-SubCell"/>
</dbReference>
<evidence type="ECO:0000256" key="6">
    <source>
        <dbReference type="ARBA" id="ARBA00022603"/>
    </source>
</evidence>
<dbReference type="GO" id="GO:0032259">
    <property type="term" value="P:methylation"/>
    <property type="evidence" value="ECO:0007669"/>
    <property type="project" value="UniProtKB-KW"/>
</dbReference>
<gene>
    <name evidence="10" type="ORF">SAMN04488053_10595</name>
</gene>
<evidence type="ECO:0000256" key="4">
    <source>
        <dbReference type="ARBA" id="ARBA00013346"/>
    </source>
</evidence>
<evidence type="ECO:0000256" key="5">
    <source>
        <dbReference type="ARBA" id="ARBA00022490"/>
    </source>
</evidence>
<keyword evidence="6 10" id="KW-0489">Methyltransferase</keyword>
<dbReference type="Gene3D" id="3.40.50.150">
    <property type="entry name" value="Vaccinia Virus protein VP39"/>
    <property type="match status" value="1"/>
</dbReference>
<name>A0A1H0FUP5_9BACI</name>
<dbReference type="Proteomes" id="UP000198778">
    <property type="component" value="Unassembled WGS sequence"/>
</dbReference>
<dbReference type="PANTHER" id="PTHR11579">
    <property type="entry name" value="PROTEIN-L-ISOASPARTATE O-METHYLTRANSFERASE"/>
    <property type="match status" value="1"/>
</dbReference>
<dbReference type="NCBIfam" id="NF001453">
    <property type="entry name" value="PRK00312.1"/>
    <property type="match status" value="1"/>
</dbReference>
<sequence>MEEQIRRYFRQMDRSFYMTDYKEQAHLNRAFPIGHGQTISQPSLVLDMTLALDLHPQHKVLEIGTGSGFQTDILAAHAEKVYTVERIEELYLEAKRKLTAKGFTNIHFKHGNGSEGWAEAAPFDRIMVTAAGAAIPQALLDQLRPEGKMLIPVGEMDMQRLTLAEKNQDGKIRTQPLHYVQFVKLYDE</sequence>
<dbReference type="OrthoDB" id="9772751at2"/>
<dbReference type="GO" id="GO:0004719">
    <property type="term" value="F:protein-L-isoaspartate (D-aspartate) O-methyltransferase activity"/>
    <property type="evidence" value="ECO:0007669"/>
    <property type="project" value="UniProtKB-UniRule"/>
</dbReference>
<dbReference type="Pfam" id="PF01135">
    <property type="entry name" value="PCMT"/>
    <property type="match status" value="1"/>
</dbReference>
<organism evidence="10 11">
    <name type="scientific">Alkalicoccus daliensis</name>
    <dbReference type="NCBI Taxonomy" id="745820"/>
    <lineage>
        <taxon>Bacteria</taxon>
        <taxon>Bacillati</taxon>
        <taxon>Bacillota</taxon>
        <taxon>Bacilli</taxon>
        <taxon>Bacillales</taxon>
        <taxon>Bacillaceae</taxon>
        <taxon>Alkalicoccus</taxon>
    </lineage>
</organism>
<dbReference type="NCBIfam" id="TIGR00080">
    <property type="entry name" value="pimt"/>
    <property type="match status" value="1"/>
</dbReference>
<evidence type="ECO:0000256" key="3">
    <source>
        <dbReference type="ARBA" id="ARBA00011890"/>
    </source>
</evidence>
<evidence type="ECO:0000256" key="7">
    <source>
        <dbReference type="ARBA" id="ARBA00022679"/>
    </source>
</evidence>
<accession>A0A1H0FUP5</accession>
<dbReference type="EMBL" id="FNIL01000005">
    <property type="protein sequence ID" value="SDN98292.1"/>
    <property type="molecule type" value="Genomic_DNA"/>
</dbReference>
<keyword evidence="7 10" id="KW-0808">Transferase</keyword>
<dbReference type="PROSITE" id="PS01279">
    <property type="entry name" value="PCMT"/>
    <property type="match status" value="1"/>
</dbReference>
<proteinExistence type="inferred from homology"/>
<evidence type="ECO:0000256" key="8">
    <source>
        <dbReference type="ARBA" id="ARBA00022691"/>
    </source>
</evidence>
<dbReference type="PANTHER" id="PTHR11579:SF0">
    <property type="entry name" value="PROTEIN-L-ISOASPARTATE(D-ASPARTATE) O-METHYLTRANSFERASE"/>
    <property type="match status" value="1"/>
</dbReference>